<evidence type="ECO:0000313" key="2">
    <source>
        <dbReference type="EMBL" id="QHT79825.1"/>
    </source>
</evidence>
<dbReference type="EMBL" id="MN739955">
    <property type="protein sequence ID" value="QHT79825.1"/>
    <property type="molecule type" value="Genomic_DNA"/>
</dbReference>
<protein>
    <recommendedName>
        <fullName evidence="1">Ribosomal RNA methyltransferase FtsJ domain-containing protein</fullName>
    </recommendedName>
</protein>
<accession>A0A6C0HI38</accession>
<dbReference type="AlphaFoldDB" id="A0A6C0HI38"/>
<dbReference type="GO" id="GO:0032259">
    <property type="term" value="P:methylation"/>
    <property type="evidence" value="ECO:0007669"/>
    <property type="project" value="InterPro"/>
</dbReference>
<dbReference type="Pfam" id="PF01728">
    <property type="entry name" value="FtsJ"/>
    <property type="match status" value="1"/>
</dbReference>
<dbReference type="SUPFAM" id="SSF53335">
    <property type="entry name" value="S-adenosyl-L-methionine-dependent methyltransferases"/>
    <property type="match status" value="1"/>
</dbReference>
<dbReference type="Gene3D" id="3.40.50.12760">
    <property type="match status" value="1"/>
</dbReference>
<dbReference type="InterPro" id="IPR002877">
    <property type="entry name" value="RNA_MeTrfase_FtsJ_dom"/>
</dbReference>
<dbReference type="InterPro" id="IPR050851">
    <property type="entry name" value="mRNA_Cap_2O-Ribose_MeTrfase"/>
</dbReference>
<evidence type="ECO:0000259" key="1">
    <source>
        <dbReference type="Pfam" id="PF01728"/>
    </source>
</evidence>
<dbReference type="GO" id="GO:0006370">
    <property type="term" value="P:7-methylguanosine mRNA capping"/>
    <property type="evidence" value="ECO:0007669"/>
    <property type="project" value="TreeGrafter"/>
</dbReference>
<name>A0A6C0HI38_9ZZZZ</name>
<dbReference type="PANTHER" id="PTHR16121:SF0">
    <property type="entry name" value="CAP-SPECIFIC MRNA (NUCLEOSIDE-2'-O-)-METHYLTRANSFERASE 1"/>
    <property type="match status" value="1"/>
</dbReference>
<proteinExistence type="predicted"/>
<feature type="domain" description="Ribosomal RNA methyltransferase FtsJ" evidence="1">
    <location>
        <begin position="84"/>
        <end position="283"/>
    </location>
</feature>
<dbReference type="PANTHER" id="PTHR16121">
    <property type="entry name" value="CAP-SPECIFIC MRNA (NUCLEOSIDE-2'-O-)-METHYLTRANSFERASE 1-RELATED"/>
    <property type="match status" value="1"/>
</dbReference>
<reference evidence="2" key="1">
    <citation type="journal article" date="2020" name="Nature">
        <title>Giant virus diversity and host interactions through global metagenomics.</title>
        <authorList>
            <person name="Schulz F."/>
            <person name="Roux S."/>
            <person name="Paez-Espino D."/>
            <person name="Jungbluth S."/>
            <person name="Walsh D.A."/>
            <person name="Denef V.J."/>
            <person name="McMahon K.D."/>
            <person name="Konstantinidis K.T."/>
            <person name="Eloe-Fadrosh E.A."/>
            <person name="Kyrpides N.C."/>
            <person name="Woyke T."/>
        </authorList>
    </citation>
    <scope>NUCLEOTIDE SEQUENCE</scope>
    <source>
        <strain evidence="2">GVMAG-M-3300023184-105</strain>
    </source>
</reference>
<organism evidence="2">
    <name type="scientific">viral metagenome</name>
    <dbReference type="NCBI Taxonomy" id="1070528"/>
    <lineage>
        <taxon>unclassified sequences</taxon>
        <taxon>metagenomes</taxon>
        <taxon>organismal metagenomes</taxon>
    </lineage>
</organism>
<dbReference type="GO" id="GO:0005634">
    <property type="term" value="C:nucleus"/>
    <property type="evidence" value="ECO:0007669"/>
    <property type="project" value="UniProtKB-ARBA"/>
</dbReference>
<sequence length="395" mass="46444">MIYFLIPKTHNKLYEYLACSEDPCPSAIPKLSSTLAHYLYDIKEQIQDHVSEWDLYKKYTNTYEYIHSSVPSKKKSVAKYKPLSRSYFKMIELIELFHLEPTDRVIRSFHLAEGPGGFIEALAYMRNCKEDRYYGMTLLDNTNDDMIPAWKKSNHFLDENRNVHIETGADRTGNLLSLENLKYCKEKYGSSMNFITADGGFDFSLDFNNQEQNMTRLLFAQICFALCMQSFNGSFILKIFECFTEATMDMITLLSSFYKKVYITKPNTSRAANSEKYIICKGFLYNENANFYPFVYNTFDQMMNIPQHSFISRLLPNYQIPYYFLTKIEEYNSIFGQQQIENIHYTLSLMDLKPKPEKIESIIKANVQKCMYWCIKHNIPYNILFKDIQIDNPAI</sequence>
<dbReference type="GO" id="GO:0004483">
    <property type="term" value="F:methyltransferase cap1 activity"/>
    <property type="evidence" value="ECO:0007669"/>
    <property type="project" value="TreeGrafter"/>
</dbReference>
<dbReference type="GO" id="GO:0005737">
    <property type="term" value="C:cytoplasm"/>
    <property type="evidence" value="ECO:0007669"/>
    <property type="project" value="TreeGrafter"/>
</dbReference>
<dbReference type="InterPro" id="IPR029063">
    <property type="entry name" value="SAM-dependent_MTases_sf"/>
</dbReference>